<organism evidence="9">
    <name type="scientific">marine sediment metagenome</name>
    <dbReference type="NCBI Taxonomy" id="412755"/>
    <lineage>
        <taxon>unclassified sequences</taxon>
        <taxon>metagenomes</taxon>
        <taxon>ecological metagenomes</taxon>
    </lineage>
</organism>
<dbReference type="Pfam" id="PF00924">
    <property type="entry name" value="MS_channel_2nd"/>
    <property type="match status" value="1"/>
</dbReference>
<keyword evidence="6" id="KW-0472">Membrane</keyword>
<evidence type="ECO:0008006" key="10">
    <source>
        <dbReference type="Google" id="ProtNLM"/>
    </source>
</evidence>
<accession>A0A0F9CU82</accession>
<protein>
    <recommendedName>
        <fullName evidence="10">Mechanosensitive ion channel protein</fullName>
    </recommendedName>
</protein>
<dbReference type="PANTHER" id="PTHR30221">
    <property type="entry name" value="SMALL-CONDUCTANCE MECHANOSENSITIVE CHANNEL"/>
    <property type="match status" value="1"/>
</dbReference>
<comment type="caution">
    <text evidence="9">The sequence shown here is derived from an EMBL/GenBank/DDBJ whole genome shotgun (WGS) entry which is preliminary data.</text>
</comment>
<dbReference type="InterPro" id="IPR011066">
    <property type="entry name" value="MscS_channel_C_sf"/>
</dbReference>
<evidence type="ECO:0000256" key="3">
    <source>
        <dbReference type="ARBA" id="ARBA00022475"/>
    </source>
</evidence>
<evidence type="ECO:0000256" key="5">
    <source>
        <dbReference type="ARBA" id="ARBA00022989"/>
    </source>
</evidence>
<evidence type="ECO:0000256" key="1">
    <source>
        <dbReference type="ARBA" id="ARBA00004651"/>
    </source>
</evidence>
<keyword evidence="3" id="KW-1003">Cell membrane</keyword>
<evidence type="ECO:0000256" key="2">
    <source>
        <dbReference type="ARBA" id="ARBA00008017"/>
    </source>
</evidence>
<evidence type="ECO:0000256" key="6">
    <source>
        <dbReference type="ARBA" id="ARBA00023136"/>
    </source>
</evidence>
<feature type="non-terminal residue" evidence="9">
    <location>
        <position position="1"/>
    </location>
</feature>
<dbReference type="InterPro" id="IPR045275">
    <property type="entry name" value="MscS_archaea/bacteria_type"/>
</dbReference>
<comment type="similarity">
    <text evidence="2">Belongs to the MscS (TC 1.A.23) family.</text>
</comment>
<dbReference type="GO" id="GO:0005886">
    <property type="term" value="C:plasma membrane"/>
    <property type="evidence" value="ECO:0007669"/>
    <property type="project" value="UniProtKB-SubCell"/>
</dbReference>
<gene>
    <name evidence="9" type="ORF">LCGC14_2625780</name>
</gene>
<dbReference type="InterPro" id="IPR006685">
    <property type="entry name" value="MscS_channel_2nd"/>
</dbReference>
<dbReference type="InterPro" id="IPR023408">
    <property type="entry name" value="MscS_beta-dom_sf"/>
</dbReference>
<evidence type="ECO:0000259" key="7">
    <source>
        <dbReference type="Pfam" id="PF00924"/>
    </source>
</evidence>
<keyword evidence="5" id="KW-1133">Transmembrane helix</keyword>
<dbReference type="PANTHER" id="PTHR30221:SF1">
    <property type="entry name" value="SMALL-CONDUCTANCE MECHANOSENSITIVE CHANNEL"/>
    <property type="match status" value="1"/>
</dbReference>
<keyword evidence="4" id="KW-0812">Transmembrane</keyword>
<proteinExistence type="inferred from homology"/>
<dbReference type="InterPro" id="IPR049278">
    <property type="entry name" value="MS_channel_C"/>
</dbReference>
<evidence type="ECO:0000259" key="8">
    <source>
        <dbReference type="Pfam" id="PF21082"/>
    </source>
</evidence>
<name>A0A0F9CU82_9ZZZZ</name>
<reference evidence="9" key="1">
    <citation type="journal article" date="2015" name="Nature">
        <title>Complex archaea that bridge the gap between prokaryotes and eukaryotes.</title>
        <authorList>
            <person name="Spang A."/>
            <person name="Saw J.H."/>
            <person name="Jorgensen S.L."/>
            <person name="Zaremba-Niedzwiedzka K."/>
            <person name="Martijn J."/>
            <person name="Lind A.E."/>
            <person name="van Eijk R."/>
            <person name="Schleper C."/>
            <person name="Guy L."/>
            <person name="Ettema T.J."/>
        </authorList>
    </citation>
    <scope>NUCLEOTIDE SEQUENCE</scope>
</reference>
<dbReference type="SUPFAM" id="SSF82689">
    <property type="entry name" value="Mechanosensitive channel protein MscS (YggB), C-terminal domain"/>
    <property type="match status" value="1"/>
</dbReference>
<feature type="domain" description="Mechanosensitive ion channel MscS" evidence="7">
    <location>
        <begin position="20"/>
        <end position="85"/>
    </location>
</feature>
<dbReference type="Gene3D" id="2.30.30.60">
    <property type="match status" value="1"/>
</dbReference>
<dbReference type="SUPFAM" id="SSF50182">
    <property type="entry name" value="Sm-like ribonucleoproteins"/>
    <property type="match status" value="1"/>
</dbReference>
<evidence type="ECO:0000256" key="4">
    <source>
        <dbReference type="ARBA" id="ARBA00022692"/>
    </source>
</evidence>
<sequence length="190" mass="20371">SFVAVIGAAGLAVGLALQGSLANFAAGVLILIFKPYRVGDFVEVAGVSGTVTSVLVFTTELNTGDNKRVIIPNGQTMGGTITNYSTNDTRRVDLVMGIGYGDDIDKAKKVLEEVVAADERVLQDPAPTIAVVELAESSVNFVVRPWVSKADYWGVYFGLTEAVKKRFDEEGISIPFPQSDVHMHQIANHD</sequence>
<comment type="subcellular location">
    <subcellularLocation>
        <location evidence="1">Cell membrane</location>
        <topology evidence="1">Multi-pass membrane protein</topology>
    </subcellularLocation>
</comment>
<evidence type="ECO:0000313" key="9">
    <source>
        <dbReference type="EMBL" id="KKL03473.1"/>
    </source>
</evidence>
<dbReference type="Pfam" id="PF21082">
    <property type="entry name" value="MS_channel_3rd"/>
    <property type="match status" value="1"/>
</dbReference>
<dbReference type="AlphaFoldDB" id="A0A0F9CU82"/>
<dbReference type="InterPro" id="IPR010920">
    <property type="entry name" value="LSM_dom_sf"/>
</dbReference>
<dbReference type="Gene3D" id="3.30.70.100">
    <property type="match status" value="1"/>
</dbReference>
<dbReference type="GO" id="GO:0008381">
    <property type="term" value="F:mechanosensitive monoatomic ion channel activity"/>
    <property type="evidence" value="ECO:0007669"/>
    <property type="project" value="InterPro"/>
</dbReference>
<dbReference type="EMBL" id="LAZR01044914">
    <property type="protein sequence ID" value="KKL03473.1"/>
    <property type="molecule type" value="Genomic_DNA"/>
</dbReference>
<feature type="domain" description="Mechanosensitive ion channel MscS C-terminal" evidence="8">
    <location>
        <begin position="93"/>
        <end position="174"/>
    </location>
</feature>